<feature type="region of interest" description="Disordered" evidence="1">
    <location>
        <begin position="134"/>
        <end position="157"/>
    </location>
</feature>
<dbReference type="InterPro" id="IPR033469">
    <property type="entry name" value="CYTH-like_dom_sf"/>
</dbReference>
<reference evidence="3 4" key="1">
    <citation type="journal article" date="2020" name="Microorganisms">
        <title>Osmotic Adaptation and Compatible Solute Biosynthesis of Phototrophic Bacteria as Revealed from Genome Analyses.</title>
        <authorList>
            <person name="Imhoff J.F."/>
            <person name="Rahn T."/>
            <person name="Kunzel S."/>
            <person name="Keller A."/>
            <person name="Neulinger S.C."/>
        </authorList>
    </citation>
    <scope>NUCLEOTIDE SEQUENCE [LARGE SCALE GENOMIC DNA]</scope>
    <source>
        <strain evidence="3 4">DSM 15382</strain>
    </source>
</reference>
<organism evidence="3 4">
    <name type="scientific">Paracraurococcus ruber</name>
    <dbReference type="NCBI Taxonomy" id="77675"/>
    <lineage>
        <taxon>Bacteria</taxon>
        <taxon>Pseudomonadati</taxon>
        <taxon>Pseudomonadota</taxon>
        <taxon>Alphaproteobacteria</taxon>
        <taxon>Acetobacterales</taxon>
        <taxon>Roseomonadaceae</taxon>
        <taxon>Paracraurococcus</taxon>
    </lineage>
</organism>
<keyword evidence="4" id="KW-1185">Reference proteome</keyword>
<evidence type="ECO:0000313" key="4">
    <source>
        <dbReference type="Proteomes" id="UP000697995"/>
    </source>
</evidence>
<proteinExistence type="predicted"/>
<dbReference type="PANTHER" id="PTHR40114">
    <property type="entry name" value="SLR0698 PROTEIN"/>
    <property type="match status" value="1"/>
</dbReference>
<gene>
    <name evidence="3" type="ORF">CKO45_12160</name>
</gene>
<dbReference type="PROSITE" id="PS51707">
    <property type="entry name" value="CYTH"/>
    <property type="match status" value="1"/>
</dbReference>
<sequence>MGTEIERKFLVAGEGWRDAALGPGLRLRQGYLAHGGPAAPVVRVRLAGDHGFLTIKGPGLLARAEYEYAIPAADAEAMLATLCAPPVIDKTRSRVAHAGLVWEVDEFAGHLAGLVLAEVELPGAETPVTLPGWAGREVTDDPRYQNSHLARADGPPA</sequence>
<feature type="domain" description="CYTH" evidence="2">
    <location>
        <begin position="2"/>
        <end position="151"/>
    </location>
</feature>
<dbReference type="CDD" id="cd07891">
    <property type="entry name" value="CYTH-like_CthTTM-like_1"/>
    <property type="match status" value="1"/>
</dbReference>
<dbReference type="InterPro" id="IPR023577">
    <property type="entry name" value="CYTH_domain"/>
</dbReference>
<dbReference type="PANTHER" id="PTHR40114:SF1">
    <property type="entry name" value="SLR0698 PROTEIN"/>
    <property type="match status" value="1"/>
</dbReference>
<protein>
    <recommendedName>
        <fullName evidence="2">CYTH domain-containing protein</fullName>
    </recommendedName>
</protein>
<dbReference type="Gene3D" id="2.40.320.10">
    <property type="entry name" value="Hypothetical Protein Pfu-838710-001"/>
    <property type="match status" value="1"/>
</dbReference>
<dbReference type="RefSeq" id="WP_133218757.1">
    <property type="nucleotide sequence ID" value="NZ_NRSG01000077.1"/>
</dbReference>
<dbReference type="Proteomes" id="UP000697995">
    <property type="component" value="Unassembled WGS sequence"/>
</dbReference>
<comment type="caution">
    <text evidence="3">The sequence shown here is derived from an EMBL/GenBank/DDBJ whole genome shotgun (WGS) entry which is preliminary data.</text>
</comment>
<dbReference type="PIRSF" id="PIRSF016487">
    <property type="entry name" value="CYTH_UCP016487"/>
    <property type="match status" value="1"/>
</dbReference>
<dbReference type="EMBL" id="NRSG01000077">
    <property type="protein sequence ID" value="MBK1658986.1"/>
    <property type="molecule type" value="Genomic_DNA"/>
</dbReference>
<dbReference type="Pfam" id="PF01928">
    <property type="entry name" value="CYTH"/>
    <property type="match status" value="1"/>
</dbReference>
<evidence type="ECO:0000259" key="2">
    <source>
        <dbReference type="PROSITE" id="PS51707"/>
    </source>
</evidence>
<evidence type="ECO:0000313" key="3">
    <source>
        <dbReference type="EMBL" id="MBK1658986.1"/>
    </source>
</evidence>
<dbReference type="SUPFAM" id="SSF55154">
    <property type="entry name" value="CYTH-like phosphatases"/>
    <property type="match status" value="1"/>
</dbReference>
<name>A0ABS1CXP7_9PROT</name>
<dbReference type="SMART" id="SM01118">
    <property type="entry name" value="CYTH"/>
    <property type="match status" value="1"/>
</dbReference>
<accession>A0ABS1CXP7</accession>
<dbReference type="InterPro" id="IPR012042">
    <property type="entry name" value="NeuTTM/CthTTM-like"/>
</dbReference>
<evidence type="ECO:0000256" key="1">
    <source>
        <dbReference type="SAM" id="MobiDB-lite"/>
    </source>
</evidence>